<accession>A0A834KSK4</accession>
<name>A0A834KSK4_VESVU</name>
<feature type="compositionally biased region" description="Polar residues" evidence="1">
    <location>
        <begin position="45"/>
        <end position="56"/>
    </location>
</feature>
<dbReference type="EMBL" id="JACSEA010000001">
    <property type="protein sequence ID" value="KAF7411146.1"/>
    <property type="molecule type" value="Genomic_DNA"/>
</dbReference>
<sequence length="245" mass="26875">MRERTPCSAFREVLIRLRAIGRRGTISPYAVGMTPIREVLTGQSSFSDLPSRSLPQSGHRLDSGSPFWRIQLDQDLLDTISAIYPEWFKDYTNGRASTSSSTSTSGPRSSNGSNVAADSSGVLEHKVAKGDSKLKAKSKRADNFKEKDRERKDARRDNRDERDAGNGKKSTTKASPQQDKTTADVAGRKTAGVPVSGAEMAEGNHMPWIATRSNVTLYTSNSSMFDGQGCEGSPRCRRRVRGSER</sequence>
<protein>
    <submittedName>
        <fullName evidence="2">Uncharacterized protein</fullName>
    </submittedName>
</protein>
<dbReference type="AlphaFoldDB" id="A0A834KSK4"/>
<evidence type="ECO:0000313" key="2">
    <source>
        <dbReference type="EMBL" id="KAF7411146.1"/>
    </source>
</evidence>
<dbReference type="Proteomes" id="UP000614350">
    <property type="component" value="Unassembled WGS sequence"/>
</dbReference>
<feature type="region of interest" description="Disordered" evidence="1">
    <location>
        <begin position="94"/>
        <end position="194"/>
    </location>
</feature>
<gene>
    <name evidence="2" type="ORF">HZH66_000042</name>
</gene>
<feature type="compositionally biased region" description="Basic and acidic residues" evidence="1">
    <location>
        <begin position="123"/>
        <end position="166"/>
    </location>
</feature>
<organism evidence="2 3">
    <name type="scientific">Vespula vulgaris</name>
    <name type="common">Yellow jacket</name>
    <name type="synonym">Wasp</name>
    <dbReference type="NCBI Taxonomy" id="7454"/>
    <lineage>
        <taxon>Eukaryota</taxon>
        <taxon>Metazoa</taxon>
        <taxon>Ecdysozoa</taxon>
        <taxon>Arthropoda</taxon>
        <taxon>Hexapoda</taxon>
        <taxon>Insecta</taxon>
        <taxon>Pterygota</taxon>
        <taxon>Neoptera</taxon>
        <taxon>Endopterygota</taxon>
        <taxon>Hymenoptera</taxon>
        <taxon>Apocrita</taxon>
        <taxon>Aculeata</taxon>
        <taxon>Vespoidea</taxon>
        <taxon>Vespidae</taxon>
        <taxon>Vespinae</taxon>
        <taxon>Vespula</taxon>
    </lineage>
</organism>
<evidence type="ECO:0000256" key="1">
    <source>
        <dbReference type="SAM" id="MobiDB-lite"/>
    </source>
</evidence>
<evidence type="ECO:0000313" key="3">
    <source>
        <dbReference type="Proteomes" id="UP000614350"/>
    </source>
</evidence>
<proteinExistence type="predicted"/>
<feature type="compositionally biased region" description="Basic residues" evidence="1">
    <location>
        <begin position="235"/>
        <end position="245"/>
    </location>
</feature>
<feature type="region of interest" description="Disordered" evidence="1">
    <location>
        <begin position="45"/>
        <end position="65"/>
    </location>
</feature>
<feature type="compositionally biased region" description="Polar residues" evidence="1">
    <location>
        <begin position="168"/>
        <end position="180"/>
    </location>
</feature>
<feature type="region of interest" description="Disordered" evidence="1">
    <location>
        <begin position="223"/>
        <end position="245"/>
    </location>
</feature>
<comment type="caution">
    <text evidence="2">The sequence shown here is derived from an EMBL/GenBank/DDBJ whole genome shotgun (WGS) entry which is preliminary data.</text>
</comment>
<keyword evidence="3" id="KW-1185">Reference proteome</keyword>
<reference evidence="2" key="1">
    <citation type="journal article" date="2020" name="G3 (Bethesda)">
        <title>High-Quality Assemblies for Three Invasive Social Wasps from the &lt;i&gt;Vespula&lt;/i&gt; Genus.</title>
        <authorList>
            <person name="Harrop T.W.R."/>
            <person name="Guhlin J."/>
            <person name="McLaughlin G.M."/>
            <person name="Permina E."/>
            <person name="Stockwell P."/>
            <person name="Gilligan J."/>
            <person name="Le Lec M.F."/>
            <person name="Gruber M.A.M."/>
            <person name="Quinn O."/>
            <person name="Lovegrove M."/>
            <person name="Duncan E.J."/>
            <person name="Remnant E.J."/>
            <person name="Van Eeckhoven J."/>
            <person name="Graham B."/>
            <person name="Knapp R.A."/>
            <person name="Langford K.W."/>
            <person name="Kronenberg Z."/>
            <person name="Press M.O."/>
            <person name="Eacker S.M."/>
            <person name="Wilson-Rankin E.E."/>
            <person name="Purcell J."/>
            <person name="Lester P.J."/>
            <person name="Dearden P.K."/>
        </authorList>
    </citation>
    <scope>NUCLEOTIDE SEQUENCE</scope>
    <source>
        <strain evidence="2">Marl-1</strain>
    </source>
</reference>
<feature type="compositionally biased region" description="Low complexity" evidence="1">
    <location>
        <begin position="94"/>
        <end position="114"/>
    </location>
</feature>